<keyword evidence="2" id="KW-0812">Transmembrane</keyword>
<dbReference type="InParanoid" id="A0A7J7CH89"/>
<comment type="caution">
    <text evidence="3">The sequence shown here is derived from an EMBL/GenBank/DDBJ whole genome shotgun (WGS) entry which is preliminary data.</text>
</comment>
<evidence type="ECO:0000256" key="1">
    <source>
        <dbReference type="SAM" id="MobiDB-lite"/>
    </source>
</evidence>
<accession>A0A7J7CH89</accession>
<keyword evidence="4" id="KW-1185">Reference proteome</keyword>
<dbReference type="EMBL" id="JAAARO010000017">
    <property type="protein sequence ID" value="KAF5733399.1"/>
    <property type="molecule type" value="Genomic_DNA"/>
</dbReference>
<feature type="region of interest" description="Disordered" evidence="1">
    <location>
        <begin position="269"/>
        <end position="327"/>
    </location>
</feature>
<evidence type="ECO:0000256" key="2">
    <source>
        <dbReference type="SAM" id="Phobius"/>
    </source>
</evidence>
<feature type="region of interest" description="Disordered" evidence="1">
    <location>
        <begin position="230"/>
        <end position="256"/>
    </location>
</feature>
<sequence length="372" mass="41831">MKRLNNLVKREIVLCRLKYKHDDKTDISSSEEGEPSQQHLVYDLENGADDDIMGEADGSRLDEIMAQFQSLIDPNQNSYTFSDELLRSMIDTPEPERPQMFVNSFSLDQDAYSHEGASLAAIFRDYSPSESSSRVRIRERSPRFADYEEDNYMFEAQGGLPSDTLTSNSHRFADYEEANYMFEPQGGLPSDTLTSNSQNRSQAVIAHEPYRVFQADFGDSVSKVTSRIMHRHKQGGGSSTSHNEPESRNYEEVEPPVPVRFQGRCEMYSPPKAASKNKAKEAEGQGDTDDLKGSMVVESNKSSKMAESSSRSSKSKSPSPQAPGRHGKNWFIVMESSPLNLIEEPPPSVYIAKVVLGIFLFVVFLRELMVLH</sequence>
<proteinExistence type="predicted"/>
<evidence type="ECO:0000313" key="3">
    <source>
        <dbReference type="EMBL" id="KAF5733399.1"/>
    </source>
</evidence>
<evidence type="ECO:0000313" key="4">
    <source>
        <dbReference type="Proteomes" id="UP000593562"/>
    </source>
</evidence>
<protein>
    <submittedName>
        <fullName evidence="3">NAC domain-containing protein 19-like isoform X6</fullName>
    </submittedName>
</protein>
<organism evidence="3 4">
    <name type="scientific">Tripterygium wilfordii</name>
    <name type="common">Thunder God vine</name>
    <dbReference type="NCBI Taxonomy" id="458696"/>
    <lineage>
        <taxon>Eukaryota</taxon>
        <taxon>Viridiplantae</taxon>
        <taxon>Streptophyta</taxon>
        <taxon>Embryophyta</taxon>
        <taxon>Tracheophyta</taxon>
        <taxon>Spermatophyta</taxon>
        <taxon>Magnoliopsida</taxon>
        <taxon>eudicotyledons</taxon>
        <taxon>Gunneridae</taxon>
        <taxon>Pentapetalae</taxon>
        <taxon>rosids</taxon>
        <taxon>fabids</taxon>
        <taxon>Celastrales</taxon>
        <taxon>Celastraceae</taxon>
        <taxon>Tripterygium</taxon>
    </lineage>
</organism>
<keyword evidence="2" id="KW-0472">Membrane</keyword>
<dbReference type="Proteomes" id="UP000593562">
    <property type="component" value="Unassembled WGS sequence"/>
</dbReference>
<gene>
    <name evidence="3" type="ORF">HS088_TW17G00942</name>
</gene>
<reference evidence="3 4" key="1">
    <citation type="journal article" date="2020" name="Nat. Commun.">
        <title>Genome of Tripterygium wilfordii and identification of cytochrome P450 involved in triptolide biosynthesis.</title>
        <authorList>
            <person name="Tu L."/>
            <person name="Su P."/>
            <person name="Zhang Z."/>
            <person name="Gao L."/>
            <person name="Wang J."/>
            <person name="Hu T."/>
            <person name="Zhou J."/>
            <person name="Zhang Y."/>
            <person name="Zhao Y."/>
            <person name="Liu Y."/>
            <person name="Song Y."/>
            <person name="Tong Y."/>
            <person name="Lu Y."/>
            <person name="Yang J."/>
            <person name="Xu C."/>
            <person name="Jia M."/>
            <person name="Peters R.J."/>
            <person name="Huang L."/>
            <person name="Gao W."/>
        </authorList>
    </citation>
    <scope>NUCLEOTIDE SEQUENCE [LARGE SCALE GENOMIC DNA]</scope>
    <source>
        <strain evidence="4">cv. XIE 37</strain>
        <tissue evidence="3">Leaf</tissue>
    </source>
</reference>
<name>A0A7J7CH89_TRIWF</name>
<keyword evidence="2" id="KW-1133">Transmembrane helix</keyword>
<feature type="compositionally biased region" description="Low complexity" evidence="1">
    <location>
        <begin position="299"/>
        <end position="319"/>
    </location>
</feature>
<feature type="transmembrane region" description="Helical" evidence="2">
    <location>
        <begin position="347"/>
        <end position="365"/>
    </location>
</feature>
<dbReference type="AlphaFoldDB" id="A0A7J7CH89"/>